<organism evidence="10 11">
    <name type="scientific">Anaeromicrobium sediminis</name>
    <dbReference type="NCBI Taxonomy" id="1478221"/>
    <lineage>
        <taxon>Bacteria</taxon>
        <taxon>Bacillati</taxon>
        <taxon>Bacillota</taxon>
        <taxon>Clostridia</taxon>
        <taxon>Peptostreptococcales</taxon>
        <taxon>Thermotaleaceae</taxon>
        <taxon>Anaeromicrobium</taxon>
    </lineage>
</organism>
<comment type="similarity">
    <text evidence="2">Belongs to the peptidase S54 family.</text>
</comment>
<keyword evidence="5" id="KW-0378">Hydrolase</keyword>
<keyword evidence="4 8" id="KW-0812">Transmembrane</keyword>
<dbReference type="AlphaFoldDB" id="A0A267MG87"/>
<comment type="subcellular location">
    <subcellularLocation>
        <location evidence="1">Membrane</location>
        <topology evidence="1">Multi-pass membrane protein</topology>
    </subcellularLocation>
</comment>
<dbReference type="GO" id="GO:0016020">
    <property type="term" value="C:membrane"/>
    <property type="evidence" value="ECO:0007669"/>
    <property type="project" value="UniProtKB-SubCell"/>
</dbReference>
<protein>
    <recommendedName>
        <fullName evidence="9">Peptidase S54 rhomboid domain-containing protein</fullName>
    </recommendedName>
</protein>
<dbReference type="GO" id="GO:0006508">
    <property type="term" value="P:proteolysis"/>
    <property type="evidence" value="ECO:0007669"/>
    <property type="project" value="UniProtKB-KW"/>
</dbReference>
<evidence type="ECO:0000256" key="6">
    <source>
        <dbReference type="ARBA" id="ARBA00022989"/>
    </source>
</evidence>
<feature type="transmembrane region" description="Helical" evidence="8">
    <location>
        <begin position="163"/>
        <end position="182"/>
    </location>
</feature>
<dbReference type="GO" id="GO:0004252">
    <property type="term" value="F:serine-type endopeptidase activity"/>
    <property type="evidence" value="ECO:0007669"/>
    <property type="project" value="InterPro"/>
</dbReference>
<evidence type="ECO:0000256" key="1">
    <source>
        <dbReference type="ARBA" id="ARBA00004141"/>
    </source>
</evidence>
<feature type="transmembrane region" description="Helical" evidence="8">
    <location>
        <begin position="12"/>
        <end position="32"/>
    </location>
</feature>
<reference evidence="10 11" key="1">
    <citation type="submission" date="2017-06" db="EMBL/GenBank/DDBJ databases">
        <title>Draft genome sequence of anaerobic fermentative bacterium Anaeromicrobium sediminis DY2726D isolated from West Pacific Ocean sediments.</title>
        <authorList>
            <person name="Zeng X."/>
        </authorList>
    </citation>
    <scope>NUCLEOTIDE SEQUENCE [LARGE SCALE GENOMIC DNA]</scope>
    <source>
        <strain evidence="10 11">DY2726D</strain>
    </source>
</reference>
<keyword evidence="11" id="KW-1185">Reference proteome</keyword>
<name>A0A267MG87_9FIRM</name>
<keyword evidence="6 8" id="KW-1133">Transmembrane helix</keyword>
<dbReference type="Gene3D" id="1.20.1540.10">
    <property type="entry name" value="Rhomboid-like"/>
    <property type="match status" value="1"/>
</dbReference>
<dbReference type="EMBL" id="NIBG01000022">
    <property type="protein sequence ID" value="PAB57885.1"/>
    <property type="molecule type" value="Genomic_DNA"/>
</dbReference>
<keyword evidence="7 8" id="KW-0472">Membrane</keyword>
<dbReference type="Pfam" id="PF01694">
    <property type="entry name" value="Rhomboid"/>
    <property type="match status" value="1"/>
</dbReference>
<proteinExistence type="inferred from homology"/>
<evidence type="ECO:0000256" key="2">
    <source>
        <dbReference type="ARBA" id="ARBA00009045"/>
    </source>
</evidence>
<dbReference type="SUPFAM" id="SSF144091">
    <property type="entry name" value="Rhomboid-like"/>
    <property type="match status" value="1"/>
</dbReference>
<dbReference type="OrthoDB" id="5419261at2"/>
<comment type="caution">
    <text evidence="10">The sequence shown here is derived from an EMBL/GenBank/DDBJ whole genome shotgun (WGS) entry which is preliminary data.</text>
</comment>
<dbReference type="InterPro" id="IPR022764">
    <property type="entry name" value="Peptidase_S54_rhomboid_dom"/>
</dbReference>
<feature type="transmembrane region" description="Helical" evidence="8">
    <location>
        <begin position="52"/>
        <end position="74"/>
    </location>
</feature>
<evidence type="ECO:0000256" key="3">
    <source>
        <dbReference type="ARBA" id="ARBA00022670"/>
    </source>
</evidence>
<feature type="transmembrane region" description="Helical" evidence="8">
    <location>
        <begin position="110"/>
        <end position="127"/>
    </location>
</feature>
<dbReference type="RefSeq" id="WP_095135110.1">
    <property type="nucleotide sequence ID" value="NZ_NIBG01000022.1"/>
</dbReference>
<evidence type="ECO:0000313" key="10">
    <source>
        <dbReference type="EMBL" id="PAB57885.1"/>
    </source>
</evidence>
<accession>A0A267MG87</accession>
<sequence>MKNILKKIEYNSPVILTFSLLSTIIFFINKIIPSIIPAFFTYRGNLNFINMLLWPLAHGSMDHLIGNITLILLIGPMLEEKYTSKILLFLMVITTLTISLFQGLFFNGGILGASGIVFMMIVLTSFTNMKQGKIPLTFIFIALLFLTKEIYNGLFIDNNVSELAHILGALVGIIYISIQGKINRHT</sequence>
<dbReference type="Proteomes" id="UP000216024">
    <property type="component" value="Unassembled WGS sequence"/>
</dbReference>
<evidence type="ECO:0000256" key="5">
    <source>
        <dbReference type="ARBA" id="ARBA00022801"/>
    </source>
</evidence>
<evidence type="ECO:0000256" key="7">
    <source>
        <dbReference type="ARBA" id="ARBA00023136"/>
    </source>
</evidence>
<feature type="domain" description="Peptidase S54 rhomboid" evidence="9">
    <location>
        <begin position="50"/>
        <end position="178"/>
    </location>
</feature>
<evidence type="ECO:0000313" key="11">
    <source>
        <dbReference type="Proteomes" id="UP000216024"/>
    </source>
</evidence>
<evidence type="ECO:0000256" key="4">
    <source>
        <dbReference type="ARBA" id="ARBA00022692"/>
    </source>
</evidence>
<dbReference type="PANTHER" id="PTHR43066:SF1">
    <property type="entry name" value="RHOMBOID PROTEIN 2"/>
    <property type="match status" value="1"/>
</dbReference>
<evidence type="ECO:0000259" key="9">
    <source>
        <dbReference type="Pfam" id="PF01694"/>
    </source>
</evidence>
<feature type="transmembrane region" description="Helical" evidence="8">
    <location>
        <begin position="86"/>
        <end position="104"/>
    </location>
</feature>
<evidence type="ECO:0000256" key="8">
    <source>
        <dbReference type="SAM" id="Phobius"/>
    </source>
</evidence>
<feature type="transmembrane region" description="Helical" evidence="8">
    <location>
        <begin position="134"/>
        <end position="151"/>
    </location>
</feature>
<dbReference type="PANTHER" id="PTHR43066">
    <property type="entry name" value="RHOMBOID-RELATED PROTEIN"/>
    <property type="match status" value="1"/>
</dbReference>
<dbReference type="InterPro" id="IPR035952">
    <property type="entry name" value="Rhomboid-like_sf"/>
</dbReference>
<gene>
    <name evidence="10" type="ORF">CCE28_17975</name>
</gene>
<keyword evidence="3" id="KW-0645">Protease</keyword>